<reference evidence="5" key="1">
    <citation type="journal article" date="2020" name="Stud. Mycol.">
        <title>101 Dothideomycetes genomes: a test case for predicting lifestyles and emergence of pathogens.</title>
        <authorList>
            <person name="Haridas S."/>
            <person name="Albert R."/>
            <person name="Binder M."/>
            <person name="Bloem J."/>
            <person name="Labutti K."/>
            <person name="Salamov A."/>
            <person name="Andreopoulos B."/>
            <person name="Baker S."/>
            <person name="Barry K."/>
            <person name="Bills G."/>
            <person name="Bluhm B."/>
            <person name="Cannon C."/>
            <person name="Castanera R."/>
            <person name="Culley D."/>
            <person name="Daum C."/>
            <person name="Ezra D."/>
            <person name="Gonzalez J."/>
            <person name="Henrissat B."/>
            <person name="Kuo A."/>
            <person name="Liang C."/>
            <person name="Lipzen A."/>
            <person name="Lutzoni F."/>
            <person name="Magnuson J."/>
            <person name="Mondo S."/>
            <person name="Nolan M."/>
            <person name="Ohm R."/>
            <person name="Pangilinan J."/>
            <person name="Park H.-J."/>
            <person name="Ramirez L."/>
            <person name="Alfaro M."/>
            <person name="Sun H."/>
            <person name="Tritt A."/>
            <person name="Yoshinaga Y."/>
            <person name="Zwiers L.-H."/>
            <person name="Turgeon B."/>
            <person name="Goodwin S."/>
            <person name="Spatafora J."/>
            <person name="Crous P."/>
            <person name="Grigoriev I."/>
        </authorList>
    </citation>
    <scope>NUCLEOTIDE SEQUENCE</scope>
    <source>
        <strain evidence="5">CBS 115976</strain>
    </source>
</reference>
<dbReference type="Proteomes" id="UP000799302">
    <property type="component" value="Unassembled WGS sequence"/>
</dbReference>
<dbReference type="AlphaFoldDB" id="A0A6A6U5K8"/>
<dbReference type="SUPFAM" id="SSF48452">
    <property type="entry name" value="TPR-like"/>
    <property type="match status" value="2"/>
</dbReference>
<dbReference type="GO" id="GO:0031415">
    <property type="term" value="C:NatA complex"/>
    <property type="evidence" value="ECO:0007669"/>
    <property type="project" value="TreeGrafter"/>
</dbReference>
<feature type="compositionally biased region" description="Basic and acidic residues" evidence="4">
    <location>
        <begin position="605"/>
        <end position="624"/>
    </location>
</feature>
<dbReference type="Gene3D" id="1.25.40.1040">
    <property type="match status" value="1"/>
</dbReference>
<protein>
    <submittedName>
        <fullName evidence="5">NMDA receptor-regulated protein 1</fullName>
    </submittedName>
</protein>
<keyword evidence="1" id="KW-0677">Repeat</keyword>
<evidence type="ECO:0000313" key="6">
    <source>
        <dbReference type="Proteomes" id="UP000799302"/>
    </source>
</evidence>
<name>A0A6A6U5K8_9PEZI</name>
<dbReference type="InterPro" id="IPR021183">
    <property type="entry name" value="NatA_aux_su"/>
</dbReference>
<sequence>MPQTLSSKDQANFRSLVRLYEAKQYKKAIKTADQILKKNANHGETEAMKALTINSQGNQEEAFALGKVALQHDMKSHITWHVYGILWRSVKNYDEAIRAYKMALRIEPESAQILRDLALLQVQMRDYQGHIQSRKLMLQAKPTLRQNWTGLAVAHHIAGELKAAESMLETYEGTLKQQPSRADSEHSEAALYRNMIIEEEGDNERALEHLNSIKKTNLDRTAVLEVEARLLLKLGRLEEAEKAYRGLVDRNNEYRAYFEGLEKSMGLDRAKESDIPKLVELYESYASKSERLDAARRIPLDFLEGERFEKAADAYLQRMLRKGVPSTFTNIKGLYADESKRKIIIKLVEGYLSIAPEKSESESNGDKPDRLRESTLFYLNQHYNYHITRDLDKALKYVEEVIKLAPKNIVYIQAKARVLKHLGNVTKAAEIMEFARASDEKDRYINTKAAKYQLRNNDNDRAVKTMSKFTRNEAVGGALGDLHDMQCMWFLTEDGEAYVRRGKLGLALKRFKSIYDIFETWYEDQFDFHFFSIRKGAVRAYMDLLRWEDHIRDHPFFSRAAINAINIYCQLYDDPSLAGPQVNGSIDFDKLDANEKKKALKKAKKEQEKQEKVEAERRESERKAMLKSQKAQKKDPDAEVKQADADPNGKKLLETKTPLDDATPYVNFLLEFAPKNIESQFAGFDVFVRKAKILLALKCIQAAHQINPDHPGLHERLTRFRKTLDASESSNPKVAQVIKSCISIIPASSGLSEANESYLTKHKSSPQHIYSALRTRAFLDPSSKAQNEKELLTSLDHASLEDAIDGLALLKRWGSKEDVKSKYVDAAMKKWSEATVLSGGANASAGAER</sequence>
<dbReference type="InterPro" id="IPR011990">
    <property type="entry name" value="TPR-like_helical_dom_sf"/>
</dbReference>
<dbReference type="PANTHER" id="PTHR22767">
    <property type="entry name" value="N-TERMINAL ACETYLTRANSFERASE-RELATED"/>
    <property type="match status" value="1"/>
</dbReference>
<keyword evidence="5" id="KW-0675">Receptor</keyword>
<evidence type="ECO:0000313" key="5">
    <source>
        <dbReference type="EMBL" id="KAF2667579.1"/>
    </source>
</evidence>
<feature type="repeat" description="TPR" evidence="3">
    <location>
        <begin position="77"/>
        <end position="110"/>
    </location>
</feature>
<feature type="repeat" description="TPR" evidence="3">
    <location>
        <begin position="375"/>
        <end position="408"/>
    </location>
</feature>
<proteinExistence type="predicted"/>
<keyword evidence="2 3" id="KW-0802">TPR repeat</keyword>
<keyword evidence="6" id="KW-1185">Reference proteome</keyword>
<dbReference type="InterPro" id="IPR019734">
    <property type="entry name" value="TPR_rpt"/>
</dbReference>
<dbReference type="Pfam" id="PF12569">
    <property type="entry name" value="NatA_aux_su"/>
    <property type="match status" value="1"/>
</dbReference>
<gene>
    <name evidence="5" type="ORF">BT63DRAFT_375499</name>
</gene>
<dbReference type="PIRSF" id="PIRSF000422">
    <property type="entry name" value="N-terminal-AcTrfase-A_aux_su"/>
    <property type="match status" value="1"/>
</dbReference>
<accession>A0A6A6U5K8</accession>
<evidence type="ECO:0000256" key="1">
    <source>
        <dbReference type="ARBA" id="ARBA00022737"/>
    </source>
</evidence>
<evidence type="ECO:0000256" key="4">
    <source>
        <dbReference type="SAM" id="MobiDB-lite"/>
    </source>
</evidence>
<dbReference type="PANTHER" id="PTHR22767:SF2">
    <property type="entry name" value="N(ALPHA)-ACETYLTRANSFERASE 15_16, ISOFORM A"/>
    <property type="match status" value="1"/>
</dbReference>
<dbReference type="EMBL" id="MU004237">
    <property type="protein sequence ID" value="KAF2667579.1"/>
    <property type="molecule type" value="Genomic_DNA"/>
</dbReference>
<feature type="compositionally biased region" description="Basic and acidic residues" evidence="4">
    <location>
        <begin position="632"/>
        <end position="655"/>
    </location>
</feature>
<dbReference type="SMART" id="SM00028">
    <property type="entry name" value="TPR"/>
    <property type="match status" value="4"/>
</dbReference>
<dbReference type="FunFam" id="1.25.40.1040:FF:000003">
    <property type="entry name" value="N-terminal acetyltransferase A, auxiliary subunit"/>
    <property type="match status" value="1"/>
</dbReference>
<evidence type="ECO:0000256" key="3">
    <source>
        <dbReference type="PROSITE-ProRule" id="PRU00339"/>
    </source>
</evidence>
<evidence type="ECO:0000256" key="2">
    <source>
        <dbReference type="ARBA" id="ARBA00022803"/>
    </source>
</evidence>
<feature type="region of interest" description="Disordered" evidence="4">
    <location>
        <begin position="599"/>
        <end position="655"/>
    </location>
</feature>
<dbReference type="Gene3D" id="1.25.40.1010">
    <property type="match status" value="1"/>
</dbReference>
<dbReference type="PROSITE" id="PS50005">
    <property type="entry name" value="TPR"/>
    <property type="match status" value="2"/>
</dbReference>
<organism evidence="5 6">
    <name type="scientific">Microthyrium microscopicum</name>
    <dbReference type="NCBI Taxonomy" id="703497"/>
    <lineage>
        <taxon>Eukaryota</taxon>
        <taxon>Fungi</taxon>
        <taxon>Dikarya</taxon>
        <taxon>Ascomycota</taxon>
        <taxon>Pezizomycotina</taxon>
        <taxon>Dothideomycetes</taxon>
        <taxon>Dothideomycetes incertae sedis</taxon>
        <taxon>Microthyriales</taxon>
        <taxon>Microthyriaceae</taxon>
        <taxon>Microthyrium</taxon>
    </lineage>
</organism>
<dbReference type="OrthoDB" id="10263032at2759"/>